<keyword evidence="1" id="KW-0472">Membrane</keyword>
<keyword evidence="3" id="KW-1185">Reference proteome</keyword>
<feature type="transmembrane region" description="Helical" evidence="1">
    <location>
        <begin position="21"/>
        <end position="39"/>
    </location>
</feature>
<dbReference type="EMBL" id="BNAY01000014">
    <property type="protein sequence ID" value="GHH36811.1"/>
    <property type="molecule type" value="Genomic_DNA"/>
</dbReference>
<accession>A0ABQ3M957</accession>
<sequence>MADVRKRSDPARGLTPGWNSLAVAAGAGLLVIFLAWFAGPGLFGISNETQGTTVQAEVVQPAPCAGGGASEKVKFEFGGKPVEGSLNGCGHGKGERIDVVVPDGASGDGIAVHAVDTTAGASDARRPLGLALLVFSCFAGGMYVFLVLRGPRVPVAA</sequence>
<keyword evidence="1" id="KW-0812">Transmembrane</keyword>
<protein>
    <recommendedName>
        <fullName evidence="4">Integral membrane protein</fullName>
    </recommendedName>
</protein>
<evidence type="ECO:0000256" key="1">
    <source>
        <dbReference type="SAM" id="Phobius"/>
    </source>
</evidence>
<feature type="transmembrane region" description="Helical" evidence="1">
    <location>
        <begin position="128"/>
        <end position="148"/>
    </location>
</feature>
<reference evidence="3" key="1">
    <citation type="journal article" date="2019" name="Int. J. Syst. Evol. Microbiol.">
        <title>The Global Catalogue of Microorganisms (GCM) 10K type strain sequencing project: providing services to taxonomists for standard genome sequencing and annotation.</title>
        <authorList>
            <consortium name="The Broad Institute Genomics Platform"/>
            <consortium name="The Broad Institute Genome Sequencing Center for Infectious Disease"/>
            <person name="Wu L."/>
            <person name="Ma J."/>
        </authorList>
    </citation>
    <scope>NUCLEOTIDE SEQUENCE [LARGE SCALE GENOMIC DNA]</scope>
    <source>
        <strain evidence="3">CGMCC 4.7683</strain>
    </source>
</reference>
<dbReference type="Proteomes" id="UP000635387">
    <property type="component" value="Unassembled WGS sequence"/>
</dbReference>
<proteinExistence type="predicted"/>
<comment type="caution">
    <text evidence="2">The sequence shown here is derived from an EMBL/GenBank/DDBJ whole genome shotgun (WGS) entry which is preliminary data.</text>
</comment>
<name>A0ABQ3M957_9PSEU</name>
<organism evidence="2 3">
    <name type="scientific">Amycolatopsis oliviviridis</name>
    <dbReference type="NCBI Taxonomy" id="1471590"/>
    <lineage>
        <taxon>Bacteria</taxon>
        <taxon>Bacillati</taxon>
        <taxon>Actinomycetota</taxon>
        <taxon>Actinomycetes</taxon>
        <taxon>Pseudonocardiales</taxon>
        <taxon>Pseudonocardiaceae</taxon>
        <taxon>Amycolatopsis</taxon>
    </lineage>
</organism>
<gene>
    <name evidence="2" type="ORF">GCM10017790_80270</name>
</gene>
<evidence type="ECO:0000313" key="3">
    <source>
        <dbReference type="Proteomes" id="UP000635387"/>
    </source>
</evidence>
<evidence type="ECO:0008006" key="4">
    <source>
        <dbReference type="Google" id="ProtNLM"/>
    </source>
</evidence>
<evidence type="ECO:0000313" key="2">
    <source>
        <dbReference type="EMBL" id="GHH36811.1"/>
    </source>
</evidence>
<keyword evidence="1" id="KW-1133">Transmembrane helix</keyword>